<dbReference type="Gene3D" id="1.10.150.130">
    <property type="match status" value="1"/>
</dbReference>
<dbReference type="InterPro" id="IPR010998">
    <property type="entry name" value="Integrase_recombinase_N"/>
</dbReference>
<dbReference type="Proteomes" id="UP001379945">
    <property type="component" value="Unassembled WGS sequence"/>
</dbReference>
<keyword evidence="4" id="KW-1185">Reference proteome</keyword>
<keyword evidence="1" id="KW-0238">DNA-binding</keyword>
<organism evidence="3 4">
    <name type="scientific">Ideonella margarita</name>
    <dbReference type="NCBI Taxonomy" id="2984191"/>
    <lineage>
        <taxon>Bacteria</taxon>
        <taxon>Pseudomonadati</taxon>
        <taxon>Pseudomonadota</taxon>
        <taxon>Betaproteobacteria</taxon>
        <taxon>Burkholderiales</taxon>
        <taxon>Sphaerotilaceae</taxon>
        <taxon>Ideonella</taxon>
    </lineage>
</organism>
<protein>
    <submittedName>
        <fullName evidence="3">Uncharacterized protein</fullName>
    </submittedName>
</protein>
<evidence type="ECO:0000313" key="4">
    <source>
        <dbReference type="Proteomes" id="UP001379945"/>
    </source>
</evidence>
<gene>
    <name evidence="3" type="ORF">AACH00_12825</name>
</gene>
<evidence type="ECO:0000256" key="1">
    <source>
        <dbReference type="ARBA" id="ARBA00023125"/>
    </source>
</evidence>
<dbReference type="SUPFAM" id="SSF56349">
    <property type="entry name" value="DNA breaking-rejoining enzymes"/>
    <property type="match status" value="1"/>
</dbReference>
<feature type="compositionally biased region" description="Basic and acidic residues" evidence="2">
    <location>
        <begin position="79"/>
        <end position="91"/>
    </location>
</feature>
<dbReference type="EMBL" id="JBBUTI010000008">
    <property type="protein sequence ID" value="MEK8047237.1"/>
    <property type="molecule type" value="Genomic_DNA"/>
</dbReference>
<comment type="caution">
    <text evidence="3">The sequence shown here is derived from an EMBL/GenBank/DDBJ whole genome shotgun (WGS) entry which is preliminary data.</text>
</comment>
<reference evidence="3 4" key="1">
    <citation type="submission" date="2024-04" db="EMBL/GenBank/DDBJ databases">
        <title>Novel species of the genus Ideonella isolated from streams.</title>
        <authorList>
            <person name="Lu H."/>
        </authorList>
    </citation>
    <scope>NUCLEOTIDE SEQUENCE [LARGE SCALE GENOMIC DNA]</scope>
    <source>
        <strain evidence="3 4">LYT19W</strain>
    </source>
</reference>
<accession>A0ABU9C9F9</accession>
<name>A0ABU9C9F9_9BURK</name>
<evidence type="ECO:0000256" key="2">
    <source>
        <dbReference type="SAM" id="MobiDB-lite"/>
    </source>
</evidence>
<feature type="region of interest" description="Disordered" evidence="2">
    <location>
        <begin position="76"/>
        <end position="98"/>
    </location>
</feature>
<sequence length="98" mass="10974">MAARTQSGNLKELRNLHPLFGDMLIEAIEQHHARGYLDKRGEQAKTHANREKALLSHLINKAWEWGCTDAPNPCQGVKGFKETPRVHHRDGGVLASGR</sequence>
<dbReference type="RefSeq" id="WP_341399541.1">
    <property type="nucleotide sequence ID" value="NZ_JBBUTI010000008.1"/>
</dbReference>
<proteinExistence type="predicted"/>
<evidence type="ECO:0000313" key="3">
    <source>
        <dbReference type="EMBL" id="MEK8047237.1"/>
    </source>
</evidence>
<dbReference type="InterPro" id="IPR011010">
    <property type="entry name" value="DNA_brk_join_enz"/>
</dbReference>